<organism evidence="1 2">
    <name type="scientific">Phanerochaete carnosa (strain HHB-10118-sp)</name>
    <name type="common">White-rot fungus</name>
    <name type="synonym">Peniophora carnosa</name>
    <dbReference type="NCBI Taxonomy" id="650164"/>
    <lineage>
        <taxon>Eukaryota</taxon>
        <taxon>Fungi</taxon>
        <taxon>Dikarya</taxon>
        <taxon>Basidiomycota</taxon>
        <taxon>Agaricomycotina</taxon>
        <taxon>Agaricomycetes</taxon>
        <taxon>Polyporales</taxon>
        <taxon>Phanerochaetaceae</taxon>
        <taxon>Phanerochaete</taxon>
    </lineage>
</organism>
<dbReference type="EMBL" id="JH930474">
    <property type="protein sequence ID" value="EKM52924.1"/>
    <property type="molecule type" value="Genomic_DNA"/>
</dbReference>
<evidence type="ECO:0000313" key="1">
    <source>
        <dbReference type="EMBL" id="EKM52924.1"/>
    </source>
</evidence>
<dbReference type="InParanoid" id="K5W214"/>
<gene>
    <name evidence="1" type="ORF">PHACADRAFT_197359</name>
</gene>
<dbReference type="GeneID" id="18911221"/>
<accession>K5W214</accession>
<reference evidence="1 2" key="1">
    <citation type="journal article" date="2012" name="BMC Genomics">
        <title>Comparative genomics of the white-rot fungi, Phanerochaete carnosa and P. chrysosporium, to elucidate the genetic basis of the distinct wood types they colonize.</title>
        <authorList>
            <person name="Suzuki H."/>
            <person name="MacDonald J."/>
            <person name="Syed K."/>
            <person name="Salamov A."/>
            <person name="Hori C."/>
            <person name="Aerts A."/>
            <person name="Henrissat B."/>
            <person name="Wiebenga A."/>
            <person name="vanKuyk P.A."/>
            <person name="Barry K."/>
            <person name="Lindquist E."/>
            <person name="LaButti K."/>
            <person name="Lapidus A."/>
            <person name="Lucas S."/>
            <person name="Coutinho P."/>
            <person name="Gong Y."/>
            <person name="Samejima M."/>
            <person name="Mahadevan R."/>
            <person name="Abou-Zaid M."/>
            <person name="de Vries R.P."/>
            <person name="Igarashi K."/>
            <person name="Yadav J.S."/>
            <person name="Grigoriev I.V."/>
            <person name="Master E.R."/>
        </authorList>
    </citation>
    <scope>NUCLEOTIDE SEQUENCE [LARGE SCALE GENOMIC DNA]</scope>
    <source>
        <strain evidence="1 2">HHB-10118-sp</strain>
    </source>
</reference>
<sequence length="101" mass="10903">MGFQGDILRSSVPIWANMQAASPTTPVSSCFPTSVSFALDNIEKSDLSALGYPNCESHVSDEHKMPLIQHLLVTKAPAGDKDHKEVVAIDRDIVSEAMGHL</sequence>
<dbReference type="KEGG" id="pco:PHACADRAFT_197359"/>
<dbReference type="AlphaFoldDB" id="K5W214"/>
<proteinExistence type="predicted"/>
<dbReference type="RefSeq" id="XP_007397641.1">
    <property type="nucleotide sequence ID" value="XM_007397579.1"/>
</dbReference>
<keyword evidence="2" id="KW-1185">Reference proteome</keyword>
<dbReference type="Proteomes" id="UP000008370">
    <property type="component" value="Unassembled WGS sequence"/>
</dbReference>
<protein>
    <submittedName>
        <fullName evidence="1">Uncharacterized protein</fullName>
    </submittedName>
</protein>
<dbReference type="HOGENOM" id="CLU_2292666_0_0_1"/>
<evidence type="ECO:0000313" key="2">
    <source>
        <dbReference type="Proteomes" id="UP000008370"/>
    </source>
</evidence>
<dbReference type="OrthoDB" id="3945418at2759"/>
<name>K5W214_PHACS</name>